<reference evidence="1" key="1">
    <citation type="submission" date="2023-03" db="EMBL/GenBank/DDBJ databases">
        <authorList>
            <person name="Steffen K."/>
            <person name="Cardenas P."/>
        </authorList>
    </citation>
    <scope>NUCLEOTIDE SEQUENCE</scope>
</reference>
<keyword evidence="2" id="KW-1185">Reference proteome</keyword>
<dbReference type="InterPro" id="IPR019265">
    <property type="entry name" value="RTRAF"/>
</dbReference>
<proteinExistence type="predicted"/>
<dbReference type="Pfam" id="PF10036">
    <property type="entry name" value="RLL"/>
    <property type="match status" value="1"/>
</dbReference>
<comment type="caution">
    <text evidence="1">The sequence shown here is derived from an EMBL/GenBank/DDBJ whole genome shotgun (WGS) entry which is preliminary data.</text>
</comment>
<protein>
    <submittedName>
        <fullName evidence="1">RNA transcription, translation and transport factor protein</fullName>
    </submittedName>
</protein>
<dbReference type="EMBL" id="CASHTH010002037">
    <property type="protein sequence ID" value="CAI8023851.1"/>
    <property type="molecule type" value="Genomic_DNA"/>
</dbReference>
<dbReference type="PANTHER" id="PTHR15924">
    <property type="entry name" value="CLE"/>
    <property type="match status" value="1"/>
</dbReference>
<dbReference type="Proteomes" id="UP001174909">
    <property type="component" value="Unassembled WGS sequence"/>
</dbReference>
<evidence type="ECO:0000313" key="2">
    <source>
        <dbReference type="Proteomes" id="UP001174909"/>
    </source>
</evidence>
<name>A0AA35S828_GEOBA</name>
<gene>
    <name evidence="1" type="ORF">GBAR_LOCUS13920</name>
</gene>
<sequence length="248" mass="27984">MFRRKLRALGHPSADTLNLEDTRDLKVLVLWLEDQKIRHYKIEHRARLHNLEGAEWRTTFLQYLEDLECPYSYDAQPQIAIDWLLGAAVRYVYGDNCSGRTELKCGLGWVSESLEMLGRRAVDIDPLDKTFVTGVKALSKLLHVTDHPDPSVLLESIRIVIQKKLSSDTKYGVSDNEAKASPLKFSVSAKECGFYLGDPVLNEAAKVLRLLHINELRELQTCVNEIIVAVQGITADPKTDQSLGRIGK</sequence>
<organism evidence="1 2">
    <name type="scientific">Geodia barretti</name>
    <name type="common">Barrett's horny sponge</name>
    <dbReference type="NCBI Taxonomy" id="519541"/>
    <lineage>
        <taxon>Eukaryota</taxon>
        <taxon>Metazoa</taxon>
        <taxon>Porifera</taxon>
        <taxon>Demospongiae</taxon>
        <taxon>Heteroscleromorpha</taxon>
        <taxon>Tetractinellida</taxon>
        <taxon>Astrophorina</taxon>
        <taxon>Geodiidae</taxon>
        <taxon>Geodia</taxon>
    </lineage>
</organism>
<evidence type="ECO:0000313" key="1">
    <source>
        <dbReference type="EMBL" id="CAI8023851.1"/>
    </source>
</evidence>
<accession>A0AA35S828</accession>
<dbReference type="AlphaFoldDB" id="A0AA35S828"/>